<protein>
    <recommendedName>
        <fullName evidence="3">Methyltransferase type 11 domain-containing protein</fullName>
    </recommendedName>
</protein>
<accession>A0A1S3ZED4</accession>
<dbReference type="PANTHER" id="PTHR45085">
    <property type="entry name" value="F21J9.14"/>
    <property type="match status" value="1"/>
</dbReference>
<dbReference type="AlphaFoldDB" id="A0A1S3ZED4"/>
<dbReference type="InterPro" id="IPR029063">
    <property type="entry name" value="SAM-dependent_MTases_sf"/>
</dbReference>
<dbReference type="OMA" id="KHNRRIW"/>
<evidence type="ECO:0000313" key="1">
    <source>
        <dbReference type="Proteomes" id="UP000790787"/>
    </source>
</evidence>
<reference evidence="1" key="1">
    <citation type="journal article" date="2014" name="Nat. Commun.">
        <title>The tobacco genome sequence and its comparison with those of tomato and potato.</title>
        <authorList>
            <person name="Sierro N."/>
            <person name="Battey J.N."/>
            <person name="Ouadi S."/>
            <person name="Bakaher N."/>
            <person name="Bovet L."/>
            <person name="Willig A."/>
            <person name="Goepfert S."/>
            <person name="Peitsch M.C."/>
            <person name="Ivanov N.V."/>
        </authorList>
    </citation>
    <scope>NUCLEOTIDE SEQUENCE [LARGE SCALE GENOMIC DNA]</scope>
</reference>
<sequence length="215" mass="24126">MESFKLSFTSITIATLTFVLVYLQSPRNCINPHQLPKSTCDFSHRAFTTVNKHNHRIWATKAWIQTVQSFTIQFQSLHAQNLFSNQSRILVVSAGAGHSVMALNNLGIYDVNGVELVDSPPLVSRADPHNLPFFDDVFDFGFGPFLERALFPARYVGEMERTVRIGGACVVVVEECSGKEVEEVVKLFRKSKLVELKNVTLGGEKRTRIVVKVVK</sequence>
<dbReference type="PANTHER" id="PTHR45085:SF5">
    <property type="entry name" value="METHYLTRANSFERASE TYPE 11 DOMAIN-CONTAINING PROTEIN"/>
    <property type="match status" value="1"/>
</dbReference>
<dbReference type="SUPFAM" id="SSF53335">
    <property type="entry name" value="S-adenosyl-L-methionine-dependent methyltransferases"/>
    <property type="match status" value="1"/>
</dbReference>
<dbReference type="PaxDb" id="4097-A0A1S3ZED4"/>
<keyword evidence="1" id="KW-1185">Reference proteome</keyword>
<reference evidence="2" key="2">
    <citation type="submission" date="2025-08" db="UniProtKB">
        <authorList>
            <consortium name="RefSeq"/>
        </authorList>
    </citation>
    <scope>IDENTIFICATION</scope>
</reference>
<proteinExistence type="predicted"/>
<dbReference type="OrthoDB" id="682522at2759"/>
<dbReference type="GeneID" id="107785929"/>
<evidence type="ECO:0000313" key="2">
    <source>
        <dbReference type="RefSeq" id="XP_016462840.1"/>
    </source>
</evidence>
<dbReference type="RefSeq" id="XP_016462840.1">
    <property type="nucleotide sequence ID" value="XM_016607354.1"/>
</dbReference>
<dbReference type="Proteomes" id="UP000790787">
    <property type="component" value="Chromosome 17"/>
</dbReference>
<dbReference type="STRING" id="4097.A0A1S3ZED4"/>
<organism evidence="1 2">
    <name type="scientific">Nicotiana tabacum</name>
    <name type="common">Common tobacco</name>
    <dbReference type="NCBI Taxonomy" id="4097"/>
    <lineage>
        <taxon>Eukaryota</taxon>
        <taxon>Viridiplantae</taxon>
        <taxon>Streptophyta</taxon>
        <taxon>Embryophyta</taxon>
        <taxon>Tracheophyta</taxon>
        <taxon>Spermatophyta</taxon>
        <taxon>Magnoliopsida</taxon>
        <taxon>eudicotyledons</taxon>
        <taxon>Gunneridae</taxon>
        <taxon>Pentapetalae</taxon>
        <taxon>asterids</taxon>
        <taxon>lamiids</taxon>
        <taxon>Solanales</taxon>
        <taxon>Solanaceae</taxon>
        <taxon>Nicotianoideae</taxon>
        <taxon>Nicotianeae</taxon>
        <taxon>Nicotiana</taxon>
    </lineage>
</organism>
<evidence type="ECO:0008006" key="3">
    <source>
        <dbReference type="Google" id="ProtNLM"/>
    </source>
</evidence>
<name>A0A1S3ZED4_TOBAC</name>
<dbReference type="KEGG" id="nta:107785929"/>
<gene>
    <name evidence="2" type="primary">LOC107785929</name>
</gene>